<dbReference type="Proteomes" id="UP000231644">
    <property type="component" value="Unassembled WGS sequence"/>
</dbReference>
<dbReference type="AlphaFoldDB" id="A0A1I1MBF1"/>
<name>A0A1I1MBF1_9RHOB</name>
<organism evidence="2 3">
    <name type="scientific">Pseudooceanicola nitratireducens</name>
    <dbReference type="NCBI Taxonomy" id="517719"/>
    <lineage>
        <taxon>Bacteria</taxon>
        <taxon>Pseudomonadati</taxon>
        <taxon>Pseudomonadota</taxon>
        <taxon>Alphaproteobacteria</taxon>
        <taxon>Rhodobacterales</taxon>
        <taxon>Paracoccaceae</taxon>
        <taxon>Pseudooceanicola</taxon>
    </lineage>
</organism>
<reference evidence="2 3" key="1">
    <citation type="submission" date="2016-10" db="EMBL/GenBank/DDBJ databases">
        <authorList>
            <person name="de Groot N.N."/>
        </authorList>
    </citation>
    <scope>NUCLEOTIDE SEQUENCE [LARGE SCALE GENOMIC DNA]</scope>
    <source>
        <strain evidence="2 3">DSM 29619</strain>
    </source>
</reference>
<keyword evidence="3" id="KW-1185">Reference proteome</keyword>
<evidence type="ECO:0000313" key="3">
    <source>
        <dbReference type="Proteomes" id="UP000231644"/>
    </source>
</evidence>
<dbReference type="InterPro" id="IPR029069">
    <property type="entry name" value="HotDog_dom_sf"/>
</dbReference>
<dbReference type="EMBL" id="FOLX01000001">
    <property type="protein sequence ID" value="SFC80488.1"/>
    <property type="molecule type" value="Genomic_DNA"/>
</dbReference>
<dbReference type="CDD" id="cd00586">
    <property type="entry name" value="4HBT"/>
    <property type="match status" value="1"/>
</dbReference>
<evidence type="ECO:0000313" key="2">
    <source>
        <dbReference type="EMBL" id="SFC80488.1"/>
    </source>
</evidence>
<dbReference type="InterPro" id="IPR006683">
    <property type="entry name" value="Thioestr_dom"/>
</dbReference>
<proteinExistence type="predicted"/>
<feature type="domain" description="Thioesterase" evidence="1">
    <location>
        <begin position="17"/>
        <end position="95"/>
    </location>
</feature>
<evidence type="ECO:0000259" key="1">
    <source>
        <dbReference type="Pfam" id="PF03061"/>
    </source>
</evidence>
<protein>
    <submittedName>
        <fullName evidence="2">4-hydroxybenzoyl-CoA thioesterase</fullName>
    </submittedName>
</protein>
<dbReference type="SUPFAM" id="SSF54637">
    <property type="entry name" value="Thioesterase/thiol ester dehydrase-isomerase"/>
    <property type="match status" value="1"/>
</dbReference>
<dbReference type="RefSeq" id="WP_170848777.1">
    <property type="nucleotide sequence ID" value="NZ_FNZG01000001.1"/>
</dbReference>
<dbReference type="STRING" id="517719.SAMN05421762_2264"/>
<dbReference type="Pfam" id="PF03061">
    <property type="entry name" value="4HBT"/>
    <property type="match status" value="1"/>
</dbReference>
<dbReference type="Gene3D" id="3.10.129.10">
    <property type="entry name" value="Hotdog Thioesterase"/>
    <property type="match status" value="1"/>
</dbReference>
<accession>A0A1I1MBF1</accession>
<gene>
    <name evidence="2" type="ORF">SAMN05421762_2264</name>
</gene>
<dbReference type="GO" id="GO:0016790">
    <property type="term" value="F:thiolester hydrolase activity"/>
    <property type="evidence" value="ECO:0007669"/>
    <property type="project" value="UniProtKB-ARBA"/>
</dbReference>
<sequence length="135" mass="14996">MHESSFNVRFGDCDPAGISFYPNTFRWIDATFHDLLKNFEGHAILCEKLDAKGLGLASADAQFRSPLTDGDLLRVTLEIEKWGPRSVTIRYTGHVGSRLAFEATEVRCLFKTGERGVFAAPMDAVRKILEEGTDG</sequence>